<comment type="caution">
    <text evidence="6">The sequence shown here is derived from an EMBL/GenBank/DDBJ whole genome shotgun (WGS) entry which is preliminary data.</text>
</comment>
<dbReference type="Proteomes" id="UP001596492">
    <property type="component" value="Unassembled WGS sequence"/>
</dbReference>
<evidence type="ECO:0000259" key="5">
    <source>
        <dbReference type="Pfam" id="PF00884"/>
    </source>
</evidence>
<dbReference type="PANTHER" id="PTHR45953">
    <property type="entry name" value="IDURONATE 2-SULFATASE"/>
    <property type="match status" value="1"/>
</dbReference>
<dbReference type="InterPro" id="IPR000917">
    <property type="entry name" value="Sulfatase_N"/>
</dbReference>
<keyword evidence="7" id="KW-1185">Reference proteome</keyword>
<evidence type="ECO:0000313" key="6">
    <source>
        <dbReference type="EMBL" id="MFC7292851.1"/>
    </source>
</evidence>
<feature type="region of interest" description="Disordered" evidence="3">
    <location>
        <begin position="143"/>
        <end position="162"/>
    </location>
</feature>
<proteinExistence type="predicted"/>
<accession>A0ABW2INU1</accession>
<keyword evidence="2" id="KW-0378">Hydrolase</keyword>
<feature type="signal peptide" evidence="4">
    <location>
        <begin position="1"/>
        <end position="23"/>
    </location>
</feature>
<name>A0ABW2INU1_9PROT</name>
<feature type="chain" id="PRO_5046321869" evidence="4">
    <location>
        <begin position="24"/>
        <end position="643"/>
    </location>
</feature>
<gene>
    <name evidence="6" type="ORF">ACFQS8_14565</name>
</gene>
<evidence type="ECO:0000313" key="7">
    <source>
        <dbReference type="Proteomes" id="UP001596492"/>
    </source>
</evidence>
<feature type="domain" description="Sulfatase N-terminal" evidence="5">
    <location>
        <begin position="301"/>
        <end position="472"/>
    </location>
</feature>
<reference evidence="7" key="1">
    <citation type="journal article" date="2019" name="Int. J. Syst. Evol. Microbiol.">
        <title>The Global Catalogue of Microorganisms (GCM) 10K type strain sequencing project: providing services to taxonomists for standard genome sequencing and annotation.</title>
        <authorList>
            <consortium name="The Broad Institute Genomics Platform"/>
            <consortium name="The Broad Institute Genome Sequencing Center for Infectious Disease"/>
            <person name="Wu L."/>
            <person name="Ma J."/>
        </authorList>
    </citation>
    <scope>NUCLEOTIDE SEQUENCE [LARGE SCALE GENOMIC DNA]</scope>
    <source>
        <strain evidence="7">CCUG 51308</strain>
    </source>
</reference>
<dbReference type="EMBL" id="JBHTBR010000007">
    <property type="protein sequence ID" value="MFC7292851.1"/>
    <property type="molecule type" value="Genomic_DNA"/>
</dbReference>
<evidence type="ECO:0000256" key="2">
    <source>
        <dbReference type="ARBA" id="ARBA00022801"/>
    </source>
</evidence>
<evidence type="ECO:0000256" key="1">
    <source>
        <dbReference type="ARBA" id="ARBA00022723"/>
    </source>
</evidence>
<protein>
    <submittedName>
        <fullName evidence="6">Sulfatase-like hydrolase/transferase</fullName>
    </submittedName>
</protein>
<dbReference type="RefSeq" id="WP_382168698.1">
    <property type="nucleotide sequence ID" value="NZ_JBHTBR010000007.1"/>
</dbReference>
<dbReference type="SUPFAM" id="SSF53649">
    <property type="entry name" value="Alkaline phosphatase-like"/>
    <property type="match status" value="1"/>
</dbReference>
<dbReference type="PANTHER" id="PTHR45953:SF1">
    <property type="entry name" value="IDURONATE 2-SULFATASE"/>
    <property type="match status" value="1"/>
</dbReference>
<sequence length="643" mass="72814">MKTIFGTCLASLLALVISPLSFAEQENSQPNILWIVTDDHRPDSIRAYNQAMTGQSESPLGYVSSPVTDKLIAEGVLFTQAYNQSPACGPSRASMHTGRYPFRSGKYAWEAMHQEVDISRPTLSQTMREAGYGTALIGKSHHGVSKFRQNSPEDIQQRRENNKTLRSDIFDFELDFSRDLERNGIGDLVSTGAYGLKDGVLLRKDSTETIFYPTGEVKEYVLTKEDRLLTEEETAIKAEVEKEFDILRAYTRINTGLILGGENPRPAGETIDASIVKEFKNHLSHAGKSYKTLWGKEVEGANNDKPLFVNLGFHLPHTPVLPPKKFRDQFKNKKYKIPAFDTEELSTWPGQLLQTYNESKTDAMKDNEKLQAIRDYYAFTAYGDALIGEAVEAFKEYSEKQEREWLIVYTVGDHGWHLGEQGIMAKFGPWKQSLNGAVIVVSSDKKSWPAGKIIDEFVEYVDFAPTFFSAAGEDVEKPEYEYLDGLDLAEVLNDSNTERDYILGEMNLVHGHRAFMRTKHFAFSMRTRNRRTIAASPSLNDNVLWALETDPMNVDLALYDLRADPLERKNVAYTQEYLPLSLWFREKLGKIVLGDGRAEVDWSKANSYNISRFAGGADDKKIDIPAEIIPEVNENWNPRPLNY</sequence>
<feature type="domain" description="Sulfatase N-terminal" evidence="5">
    <location>
        <begin position="30"/>
        <end position="145"/>
    </location>
</feature>
<dbReference type="CDD" id="cd16153">
    <property type="entry name" value="sulfatase_like"/>
    <property type="match status" value="1"/>
</dbReference>
<keyword evidence="4" id="KW-0732">Signal</keyword>
<dbReference type="InterPro" id="IPR017850">
    <property type="entry name" value="Alkaline_phosphatase_core_sf"/>
</dbReference>
<keyword evidence="1" id="KW-0479">Metal-binding</keyword>
<dbReference type="Pfam" id="PF00884">
    <property type="entry name" value="Sulfatase"/>
    <property type="match status" value="2"/>
</dbReference>
<evidence type="ECO:0000256" key="3">
    <source>
        <dbReference type="SAM" id="MobiDB-lite"/>
    </source>
</evidence>
<organism evidence="6 7">
    <name type="scientific">Hirschia litorea</name>
    <dbReference type="NCBI Taxonomy" id="1199156"/>
    <lineage>
        <taxon>Bacteria</taxon>
        <taxon>Pseudomonadati</taxon>
        <taxon>Pseudomonadota</taxon>
        <taxon>Alphaproteobacteria</taxon>
        <taxon>Hyphomonadales</taxon>
        <taxon>Hyphomonadaceae</taxon>
        <taxon>Hirschia</taxon>
    </lineage>
</organism>
<dbReference type="Gene3D" id="3.40.720.10">
    <property type="entry name" value="Alkaline Phosphatase, subunit A"/>
    <property type="match status" value="2"/>
</dbReference>
<evidence type="ECO:0000256" key="4">
    <source>
        <dbReference type="SAM" id="SignalP"/>
    </source>
</evidence>